<keyword evidence="3" id="KW-0326">Glycosidase</keyword>
<evidence type="ECO:0000259" key="4">
    <source>
        <dbReference type="Pfam" id="PF00703"/>
    </source>
</evidence>
<dbReference type="SUPFAM" id="SSF49303">
    <property type="entry name" value="beta-Galactosidase/glucuronidase domain"/>
    <property type="match status" value="1"/>
</dbReference>
<evidence type="ECO:0000313" key="7">
    <source>
        <dbReference type="EMBL" id="MBC8540271.1"/>
    </source>
</evidence>
<dbReference type="GO" id="GO:0004553">
    <property type="term" value="F:hydrolase activity, hydrolyzing O-glycosyl compounds"/>
    <property type="evidence" value="ECO:0007669"/>
    <property type="project" value="InterPro"/>
</dbReference>
<dbReference type="Gene3D" id="2.60.40.10">
    <property type="entry name" value="Immunoglobulins"/>
    <property type="match status" value="1"/>
</dbReference>
<dbReference type="InterPro" id="IPR036156">
    <property type="entry name" value="Beta-gal/glucu_dom_sf"/>
</dbReference>
<dbReference type="SUPFAM" id="SSF49785">
    <property type="entry name" value="Galactose-binding domain-like"/>
    <property type="match status" value="1"/>
</dbReference>
<feature type="domain" description="Glycosyl hydrolases family 2 sugar binding" evidence="6">
    <location>
        <begin position="19"/>
        <end position="137"/>
    </location>
</feature>
<dbReference type="PANTHER" id="PTHR42732">
    <property type="entry name" value="BETA-GALACTOSIDASE"/>
    <property type="match status" value="1"/>
</dbReference>
<keyword evidence="2" id="KW-0378">Hydrolase</keyword>
<dbReference type="GO" id="GO:0005975">
    <property type="term" value="P:carbohydrate metabolic process"/>
    <property type="evidence" value="ECO:0007669"/>
    <property type="project" value="InterPro"/>
</dbReference>
<dbReference type="Proteomes" id="UP000611762">
    <property type="component" value="Unassembled WGS sequence"/>
</dbReference>
<dbReference type="InterPro" id="IPR013783">
    <property type="entry name" value="Ig-like_fold"/>
</dbReference>
<organism evidence="7 8">
    <name type="scientific">Congzhengia minquanensis</name>
    <dbReference type="NCBI Taxonomy" id="2763657"/>
    <lineage>
        <taxon>Bacteria</taxon>
        <taxon>Bacillati</taxon>
        <taxon>Bacillota</taxon>
        <taxon>Clostridia</taxon>
        <taxon>Eubacteriales</taxon>
        <taxon>Oscillospiraceae</taxon>
        <taxon>Congzhengia</taxon>
    </lineage>
</organism>
<feature type="domain" description="Glycoside hydrolase family 2 immunoglobulin-like beta-sandwich" evidence="4">
    <location>
        <begin position="182"/>
        <end position="278"/>
    </location>
</feature>
<proteinExistence type="inferred from homology"/>
<gene>
    <name evidence="7" type="ORF">H8698_04700</name>
</gene>
<dbReference type="Pfam" id="PF02837">
    <property type="entry name" value="Glyco_hydro_2_N"/>
    <property type="match status" value="1"/>
</dbReference>
<accession>A0A926DL35</accession>
<dbReference type="Pfam" id="PF02836">
    <property type="entry name" value="Glyco_hydro_2_C"/>
    <property type="match status" value="1"/>
</dbReference>
<keyword evidence="8" id="KW-1185">Reference proteome</keyword>
<dbReference type="PANTHER" id="PTHR42732:SF3">
    <property type="entry name" value="HYDROLASE"/>
    <property type="match status" value="1"/>
</dbReference>
<evidence type="ECO:0000256" key="2">
    <source>
        <dbReference type="ARBA" id="ARBA00022801"/>
    </source>
</evidence>
<protein>
    <submittedName>
        <fullName evidence="7">Beta-galactosidase</fullName>
    </submittedName>
</protein>
<dbReference type="InterPro" id="IPR006102">
    <property type="entry name" value="Ig-like_GH2"/>
</dbReference>
<dbReference type="RefSeq" id="WP_249311366.1">
    <property type="nucleotide sequence ID" value="NZ_JACRSU010000001.1"/>
</dbReference>
<evidence type="ECO:0000256" key="1">
    <source>
        <dbReference type="ARBA" id="ARBA00007401"/>
    </source>
</evidence>
<dbReference type="Gene3D" id="2.60.120.260">
    <property type="entry name" value="Galactose-binding domain-like"/>
    <property type="match status" value="1"/>
</dbReference>
<dbReference type="Pfam" id="PF00703">
    <property type="entry name" value="Glyco_hydro_2"/>
    <property type="match status" value="1"/>
</dbReference>
<sequence>MELPRKEYPRPQLVRKDWRNLNGQWGFEIDNAMVGKEKEFYLRSSLNQTITVPFCPESKLSGIENKDFMNCVWYRRELEIPKEWAGKEIILHFGAVDYHATVYINGQQVCTHKGGYTCFSANITKFLKESGNVITLCAEDDTRSGNQPCGKQSSKLNSYGCCYTRTTGIWQTVWMEAVDAAHIQNVKYTSNIHDCSVLTQVYVTNEALGCKLRVRTFFEGAPTGEAETVIHTNEACVTVALSQKHLWEAGKGNLYDTEIELIKDGVVCDSIKGYFGLREVSLKDKAFCLNGTALFGRWVLDQGFYPDGIYTAPSDEALKNDILYSMELGFNGARLHEKIFEPRFLYWADKLGYLVWGEHANWGLNITEPGQLMHFLPEWVACLERDYSHPSIIGWCPFNETWDWSDLRRQCDDILRTVYQVTKAIDKTRPVIDTSGNFHVITDIFDVHDYEQNPEKLKEHYKDAKNGVLLCQVERNPNLAGRQKPKGEPLFLSEYGGIRQKNGNEGWGYGEAPENDEAFIARYRGLTTAILDDELFIGFCYTQLYDVEQEINGLMTYDRKFKFDPKIFREINTLPAAIEKKNK</sequence>
<dbReference type="EMBL" id="JACRSU010000001">
    <property type="protein sequence ID" value="MBC8540271.1"/>
    <property type="molecule type" value="Genomic_DNA"/>
</dbReference>
<dbReference type="InterPro" id="IPR006104">
    <property type="entry name" value="Glyco_hydro_2_N"/>
</dbReference>
<reference evidence="7" key="1">
    <citation type="submission" date="2020-08" db="EMBL/GenBank/DDBJ databases">
        <title>Genome public.</title>
        <authorList>
            <person name="Liu C."/>
            <person name="Sun Q."/>
        </authorList>
    </citation>
    <scope>NUCLEOTIDE SEQUENCE</scope>
    <source>
        <strain evidence="7">H8</strain>
    </source>
</reference>
<dbReference type="InterPro" id="IPR017853">
    <property type="entry name" value="GH"/>
</dbReference>
<dbReference type="InterPro" id="IPR008979">
    <property type="entry name" value="Galactose-bd-like_sf"/>
</dbReference>
<dbReference type="SUPFAM" id="SSF51445">
    <property type="entry name" value="(Trans)glycosidases"/>
    <property type="match status" value="1"/>
</dbReference>
<dbReference type="InterPro" id="IPR006103">
    <property type="entry name" value="Glyco_hydro_2_cat"/>
</dbReference>
<evidence type="ECO:0000256" key="3">
    <source>
        <dbReference type="ARBA" id="ARBA00023295"/>
    </source>
</evidence>
<dbReference type="InterPro" id="IPR051913">
    <property type="entry name" value="GH2_Domain-Containing"/>
</dbReference>
<feature type="domain" description="Glycoside hydrolase family 2 catalytic" evidence="5">
    <location>
        <begin position="318"/>
        <end position="496"/>
    </location>
</feature>
<evidence type="ECO:0000313" key="8">
    <source>
        <dbReference type="Proteomes" id="UP000611762"/>
    </source>
</evidence>
<comment type="similarity">
    <text evidence="1">Belongs to the glycosyl hydrolase 2 family.</text>
</comment>
<name>A0A926DL35_9FIRM</name>
<evidence type="ECO:0000259" key="5">
    <source>
        <dbReference type="Pfam" id="PF02836"/>
    </source>
</evidence>
<evidence type="ECO:0000259" key="6">
    <source>
        <dbReference type="Pfam" id="PF02837"/>
    </source>
</evidence>
<dbReference type="Gene3D" id="3.20.20.80">
    <property type="entry name" value="Glycosidases"/>
    <property type="match status" value="1"/>
</dbReference>
<dbReference type="AlphaFoldDB" id="A0A926DL35"/>
<comment type="caution">
    <text evidence="7">The sequence shown here is derived from an EMBL/GenBank/DDBJ whole genome shotgun (WGS) entry which is preliminary data.</text>
</comment>